<dbReference type="EMBL" id="CAXDID020000210">
    <property type="protein sequence ID" value="CAL6056600.1"/>
    <property type="molecule type" value="Genomic_DNA"/>
</dbReference>
<evidence type="ECO:0000313" key="2">
    <source>
        <dbReference type="EMBL" id="CAL6056600.1"/>
    </source>
</evidence>
<organism evidence="1">
    <name type="scientific">Hexamita inflata</name>
    <dbReference type="NCBI Taxonomy" id="28002"/>
    <lineage>
        <taxon>Eukaryota</taxon>
        <taxon>Metamonada</taxon>
        <taxon>Diplomonadida</taxon>
        <taxon>Hexamitidae</taxon>
        <taxon>Hexamitinae</taxon>
        <taxon>Hexamita</taxon>
    </lineage>
</organism>
<dbReference type="Proteomes" id="UP001642409">
    <property type="component" value="Unassembled WGS sequence"/>
</dbReference>
<sequence length="1047" mass="113863">MFNQSESHISGNVSMLELQFQTNMSILDSRIQDNNTILYSALASNRTYLQNQIDLRFVQLNTTINNLSESIKLKNTDISNNFTTQNLISKQQNITIETLLTTVADLQNQLINQEKAELEVELDITDLSLPELICNQNIFTQQFDIQSISQTIGLSNFSSSYVFGNSEIINNAYILVKDNSLTSSFSLYNQQSYYYNLKICLGVQQIQSGSIISDSSIQTMSNINIISKSGSIITSSAQLNILTRLSTGTTLRNIFINLLFSSSSAGNISLIESQYNILNIRNYQINGVYYSTLYMSLCALNSNQAQISINSVNFNPQVYSLGNQSSYLFAFVSSSQIQIKQLVLAIGSNIINSLLTTQSSSSSAKFQYGGIVSQFCSSSLIIVNSVIKAYLKQTTSYINSSGMIVGQSSSSLISVNNLCAIESTQYAGSVVNQSGLFGNIEGKISFKNVNVNYSVTGNGSFSNFGTVGFLSSNCILGSFNNLNIYFISIAKASYDDTEINVAAAIGYCWAKQIEINDTSVLGNVSAATNVALVSGYQNSNFTINNIVLIFSNVTSLAKSSYSCSGGVFGLVDSYTTFNINQYNGLQINVSINSVAINNNSYSSAVIGYTTNLDNLQVQRCYISNSTVHSQSLSGASFSGAIQSFSSCTYIVETDIKISNISIIAVCNDQFCYSGGIAAYNQNCNISLSKIVVILSIIQSNASVPRCGGLISYINQSYLSIYDSEVNSSIILGSNIQQIQMFNDNSQTGGIIALAQYSNVFITDSNIRYTNIQQICRQHAIAGGINGQLMYSNSKVINVKISNSIITCKSSNLNTHTGGINAAIEQTNDYQQNNVIYDLQVISTSVQGGTHSGGLNGYNSYSTINISSVKVIYLNQQIRGNINYCGGLLGIVVYSTQVNIFSSSVAYSNFTLNAKYYNEIGVAIGKLFETQTTILNDVVISHIIHVIEGNCSSTGAFLGNIYSSNQQLRTQTQIYNSLIDSINIYSTTQYNFNNLISQCPNSAFGQIQISQTKSLGFSSINGVTIPNCEKVQVQQLGGNYYISDSGCI</sequence>
<evidence type="ECO:0000313" key="1">
    <source>
        <dbReference type="EMBL" id="CAI9922724.1"/>
    </source>
</evidence>
<reference evidence="1" key="1">
    <citation type="submission" date="2023-06" db="EMBL/GenBank/DDBJ databases">
        <authorList>
            <person name="Kurt Z."/>
        </authorList>
    </citation>
    <scope>NUCLEOTIDE SEQUENCE</scope>
</reference>
<keyword evidence="3" id="KW-1185">Reference proteome</keyword>
<dbReference type="EMBL" id="CATOUU010000260">
    <property type="protein sequence ID" value="CAI9922724.1"/>
    <property type="molecule type" value="Genomic_DNA"/>
</dbReference>
<proteinExistence type="predicted"/>
<protein>
    <submittedName>
        <fullName evidence="2">Hypothetical_protein</fullName>
    </submittedName>
</protein>
<gene>
    <name evidence="1" type="ORF">HINF_LOCUS10369</name>
    <name evidence="2" type="ORF">HINF_LOCUS47105</name>
</gene>
<reference evidence="2 3" key="2">
    <citation type="submission" date="2024-07" db="EMBL/GenBank/DDBJ databases">
        <authorList>
            <person name="Akdeniz Z."/>
        </authorList>
    </citation>
    <scope>NUCLEOTIDE SEQUENCE [LARGE SCALE GENOMIC DNA]</scope>
</reference>
<name>A0AA86NNS7_9EUKA</name>
<comment type="caution">
    <text evidence="1">The sequence shown here is derived from an EMBL/GenBank/DDBJ whole genome shotgun (WGS) entry which is preliminary data.</text>
</comment>
<dbReference type="AlphaFoldDB" id="A0AA86NNS7"/>
<accession>A0AA86NNS7</accession>
<evidence type="ECO:0000313" key="3">
    <source>
        <dbReference type="Proteomes" id="UP001642409"/>
    </source>
</evidence>